<reference evidence="2" key="1">
    <citation type="journal article" date="2021" name="Nat. Commun.">
        <title>Genetic determinants of endophytism in the Arabidopsis root mycobiome.</title>
        <authorList>
            <person name="Mesny F."/>
            <person name="Miyauchi S."/>
            <person name="Thiergart T."/>
            <person name="Pickel B."/>
            <person name="Atanasova L."/>
            <person name="Karlsson M."/>
            <person name="Huettel B."/>
            <person name="Barry K.W."/>
            <person name="Haridas S."/>
            <person name="Chen C."/>
            <person name="Bauer D."/>
            <person name="Andreopoulos W."/>
            <person name="Pangilinan J."/>
            <person name="LaButti K."/>
            <person name="Riley R."/>
            <person name="Lipzen A."/>
            <person name="Clum A."/>
            <person name="Drula E."/>
            <person name="Henrissat B."/>
            <person name="Kohler A."/>
            <person name="Grigoriev I.V."/>
            <person name="Martin F.M."/>
            <person name="Hacquard S."/>
        </authorList>
    </citation>
    <scope>NUCLEOTIDE SEQUENCE</scope>
    <source>
        <strain evidence="2">MPI-CAGE-AT-0147</strain>
    </source>
</reference>
<dbReference type="OrthoDB" id="10329729at2759"/>
<proteinExistence type="predicted"/>
<dbReference type="AlphaFoldDB" id="A0A9P9IB20"/>
<evidence type="ECO:0000256" key="1">
    <source>
        <dbReference type="SAM" id="MobiDB-lite"/>
    </source>
</evidence>
<name>A0A9P9IB20_9HYPO</name>
<sequence length="184" mass="20567">MDSDSRGNMSPGSDFGVHCPSCNQIKPASDFISRRKSANQTITCLECRDQRDSERARSKGAVLTLRNLAVRPSSAERSAPKRTDGDAGLSPPNERSGTQPASPLKPRQLHTARRLFEEPISQPHVVLGTPGKTHKMMPPRLRRRQGRWLYSATMVHGAVRGRLSPRLPRYLNWASLQFLMSLEK</sequence>
<comment type="caution">
    <text evidence="2">The sequence shown here is derived from an EMBL/GenBank/DDBJ whole genome shotgun (WGS) entry which is preliminary data.</text>
</comment>
<gene>
    <name evidence="2" type="ORF">EDB81DRAFT_953140</name>
</gene>
<feature type="non-terminal residue" evidence="2">
    <location>
        <position position="184"/>
    </location>
</feature>
<dbReference type="Proteomes" id="UP000738349">
    <property type="component" value="Unassembled WGS sequence"/>
</dbReference>
<keyword evidence="3" id="KW-1185">Reference proteome</keyword>
<evidence type="ECO:0000313" key="3">
    <source>
        <dbReference type="Proteomes" id="UP000738349"/>
    </source>
</evidence>
<protein>
    <submittedName>
        <fullName evidence="2">Uncharacterized protein</fullName>
    </submittedName>
</protein>
<feature type="region of interest" description="Disordered" evidence="1">
    <location>
        <begin position="67"/>
        <end position="106"/>
    </location>
</feature>
<accession>A0A9P9IB20</accession>
<dbReference type="EMBL" id="JAGMUV010000031">
    <property type="protein sequence ID" value="KAH7114813.1"/>
    <property type="molecule type" value="Genomic_DNA"/>
</dbReference>
<organism evidence="2 3">
    <name type="scientific">Dactylonectria macrodidyma</name>
    <dbReference type="NCBI Taxonomy" id="307937"/>
    <lineage>
        <taxon>Eukaryota</taxon>
        <taxon>Fungi</taxon>
        <taxon>Dikarya</taxon>
        <taxon>Ascomycota</taxon>
        <taxon>Pezizomycotina</taxon>
        <taxon>Sordariomycetes</taxon>
        <taxon>Hypocreomycetidae</taxon>
        <taxon>Hypocreales</taxon>
        <taxon>Nectriaceae</taxon>
        <taxon>Dactylonectria</taxon>
    </lineage>
</organism>
<evidence type="ECO:0000313" key="2">
    <source>
        <dbReference type="EMBL" id="KAH7114813.1"/>
    </source>
</evidence>